<dbReference type="Proteomes" id="UP001152049">
    <property type="component" value="Unassembled WGS sequence"/>
</dbReference>
<dbReference type="InterPro" id="IPR000250">
    <property type="entry name" value="Peptidase_G1"/>
</dbReference>
<dbReference type="EMBL" id="JAOQAZ010000025">
    <property type="protein sequence ID" value="KAJ4252922.1"/>
    <property type="molecule type" value="Genomic_DNA"/>
</dbReference>
<dbReference type="InterPro" id="IPR038656">
    <property type="entry name" value="Peptidase_G1_sf"/>
</dbReference>
<protein>
    <recommendedName>
        <fullName evidence="5">Scytalidopepsin B</fullName>
    </recommendedName>
</protein>
<sequence>MWSSLPGAALLLSSTIANGLSLPVSEEKHIAPRDFHGQDVGRHQPRDVRKRASYIWNGGEVAGPRFKSVTAEVVIPNINFPYGYNSSAYYSSSVWVGIGGDKNTCDDPARVNNGGLIQGGYYYMYDKEGDFGVYAFYEWFPDPPVFLDDTEGIKTNIGDHVRMTVTQKDNTTGTFTWENLSQNLTFEKDLKAPANGTLCTNHAEWIIESFMSKDDPELFFPDFGELTFSNVKAVSEAGEPASLADGIIVTAEPELHSGRFLASCEMVLPDATTCKWLGYKGIFGN</sequence>
<evidence type="ECO:0000256" key="1">
    <source>
        <dbReference type="PIRSR" id="PIRSR600250-50"/>
    </source>
</evidence>
<gene>
    <name evidence="3" type="ORF">NW762_010828</name>
</gene>
<dbReference type="SUPFAM" id="SSF49899">
    <property type="entry name" value="Concanavalin A-like lectins/glucanases"/>
    <property type="match status" value="1"/>
</dbReference>
<dbReference type="OrthoDB" id="2862635at2759"/>
<accession>A0A9W8RV36</accession>
<organism evidence="3 4">
    <name type="scientific">Fusarium torreyae</name>
    <dbReference type="NCBI Taxonomy" id="1237075"/>
    <lineage>
        <taxon>Eukaryota</taxon>
        <taxon>Fungi</taxon>
        <taxon>Dikarya</taxon>
        <taxon>Ascomycota</taxon>
        <taxon>Pezizomycotina</taxon>
        <taxon>Sordariomycetes</taxon>
        <taxon>Hypocreomycetidae</taxon>
        <taxon>Hypocreales</taxon>
        <taxon>Nectriaceae</taxon>
        <taxon>Fusarium</taxon>
    </lineage>
</organism>
<evidence type="ECO:0008006" key="5">
    <source>
        <dbReference type="Google" id="ProtNLM"/>
    </source>
</evidence>
<evidence type="ECO:0000313" key="3">
    <source>
        <dbReference type="EMBL" id="KAJ4252922.1"/>
    </source>
</evidence>
<reference evidence="3" key="1">
    <citation type="submission" date="2022-09" db="EMBL/GenBank/DDBJ databases">
        <title>Fusarium specimens isolated from Avocado Roots.</title>
        <authorList>
            <person name="Stajich J."/>
            <person name="Roper C."/>
            <person name="Heimlech-Rivalta G."/>
        </authorList>
    </citation>
    <scope>NUCLEOTIDE SEQUENCE</scope>
    <source>
        <strain evidence="3">CF00136</strain>
    </source>
</reference>
<evidence type="ECO:0000313" key="4">
    <source>
        <dbReference type="Proteomes" id="UP001152049"/>
    </source>
</evidence>
<dbReference type="Gene3D" id="2.60.120.700">
    <property type="entry name" value="Peptidase G1"/>
    <property type="match status" value="1"/>
</dbReference>
<dbReference type="CDD" id="cd13426">
    <property type="entry name" value="Peptidase_G1"/>
    <property type="match status" value="1"/>
</dbReference>
<dbReference type="Pfam" id="PF01828">
    <property type="entry name" value="Peptidase_A4"/>
    <property type="match status" value="1"/>
</dbReference>
<dbReference type="AlphaFoldDB" id="A0A9W8RV36"/>
<feature type="chain" id="PRO_5040772818" description="Scytalidopepsin B" evidence="2">
    <location>
        <begin position="22"/>
        <end position="285"/>
    </location>
</feature>
<dbReference type="PANTHER" id="PTHR37536:SF1">
    <property type="entry name" value="ASPERGILLOPEPSIN, PUTAITVE (AFU_ORTHOLOGUE AFUA_7G01200)"/>
    <property type="match status" value="1"/>
</dbReference>
<keyword evidence="2" id="KW-0732">Signal</keyword>
<keyword evidence="4" id="KW-1185">Reference proteome</keyword>
<proteinExistence type="predicted"/>
<evidence type="ECO:0000256" key="2">
    <source>
        <dbReference type="SAM" id="SignalP"/>
    </source>
</evidence>
<feature type="signal peptide" evidence="2">
    <location>
        <begin position="1"/>
        <end position="21"/>
    </location>
</feature>
<dbReference type="PANTHER" id="PTHR37536">
    <property type="entry name" value="PUTATIVE (AFU_ORTHOLOGUE AFUA_3G02970)-RELATED"/>
    <property type="match status" value="1"/>
</dbReference>
<name>A0A9W8RV36_9HYPO</name>
<dbReference type="InterPro" id="IPR013320">
    <property type="entry name" value="ConA-like_dom_sf"/>
</dbReference>
<feature type="active site" description="Proton acceptor" evidence="1">
    <location>
        <position position="208"/>
    </location>
</feature>
<dbReference type="GO" id="GO:0006508">
    <property type="term" value="P:proteolysis"/>
    <property type="evidence" value="ECO:0007669"/>
    <property type="project" value="InterPro"/>
</dbReference>
<dbReference type="GO" id="GO:0070007">
    <property type="term" value="F:glutamic-type endopeptidase activity"/>
    <property type="evidence" value="ECO:0007669"/>
    <property type="project" value="InterPro"/>
</dbReference>
<comment type="caution">
    <text evidence="3">The sequence shown here is derived from an EMBL/GenBank/DDBJ whole genome shotgun (WGS) entry which is preliminary data.</text>
</comment>